<dbReference type="Gene3D" id="1.20.1290.10">
    <property type="entry name" value="AhpD-like"/>
    <property type="match status" value="2"/>
</dbReference>
<dbReference type="NCBIfam" id="TIGR04030">
    <property type="entry name" value="perox_Avi_7169"/>
    <property type="match status" value="1"/>
</dbReference>
<protein>
    <submittedName>
        <fullName evidence="2">Alkylhydroperoxidase domain protein</fullName>
    </submittedName>
</protein>
<evidence type="ECO:0000313" key="3">
    <source>
        <dbReference type="Proteomes" id="UP001359781"/>
    </source>
</evidence>
<organism evidence="2 3">
    <name type="scientific">Corynebacterium mastitidis</name>
    <dbReference type="NCBI Taxonomy" id="161890"/>
    <lineage>
        <taxon>Bacteria</taxon>
        <taxon>Bacillati</taxon>
        <taxon>Actinomycetota</taxon>
        <taxon>Actinomycetes</taxon>
        <taxon>Mycobacteriales</taxon>
        <taxon>Corynebacteriaceae</taxon>
        <taxon>Corynebacterium</taxon>
    </lineage>
</organism>
<dbReference type="InterPro" id="IPR023923">
    <property type="entry name" value="AhpD_Avi7169"/>
</dbReference>
<dbReference type="NCBIfam" id="TIGR00778">
    <property type="entry name" value="ahpD_dom"/>
    <property type="match status" value="1"/>
</dbReference>
<comment type="caution">
    <text evidence="2">The sequence shown here is derived from an EMBL/GenBank/DDBJ whole genome shotgun (WGS) entry which is preliminary data.</text>
</comment>
<dbReference type="InterPro" id="IPR003779">
    <property type="entry name" value="CMD-like"/>
</dbReference>
<dbReference type="Pfam" id="PF02627">
    <property type="entry name" value="CMD"/>
    <property type="match status" value="1"/>
</dbReference>
<keyword evidence="3" id="KW-1185">Reference proteome</keyword>
<dbReference type="RefSeq" id="WP_337889072.1">
    <property type="nucleotide sequence ID" value="NZ_JBAHVI010000001.1"/>
</dbReference>
<proteinExistence type="predicted"/>
<dbReference type="PANTHER" id="PTHR35446:SF2">
    <property type="entry name" value="CARBOXYMUCONOLACTONE DECARBOXYLASE-LIKE DOMAIN-CONTAINING PROTEIN"/>
    <property type="match status" value="1"/>
</dbReference>
<dbReference type="InterPro" id="IPR010195">
    <property type="entry name" value="Uncharacterised_peroxidase-rel"/>
</dbReference>
<dbReference type="Proteomes" id="UP001359781">
    <property type="component" value="Unassembled WGS sequence"/>
</dbReference>
<accession>A0ABU8P034</accession>
<dbReference type="InterPro" id="IPR029032">
    <property type="entry name" value="AhpD-like"/>
</dbReference>
<dbReference type="EMBL" id="JBAHVJ010000010">
    <property type="protein sequence ID" value="MEJ4100635.1"/>
    <property type="molecule type" value="Genomic_DNA"/>
</dbReference>
<dbReference type="PANTHER" id="PTHR35446">
    <property type="entry name" value="SI:CH211-175M2.5"/>
    <property type="match status" value="1"/>
</dbReference>
<reference evidence="2 3" key="1">
    <citation type="submission" date="2024-02" db="EMBL/GenBank/DDBJ databases">
        <title>Whole genome sequencing and characterization of Corynebacterium isolated from the ocular surface of dry eye disease sufferers.</title>
        <authorList>
            <person name="Naqvi M."/>
        </authorList>
    </citation>
    <scope>NUCLEOTIDE SEQUENCE [LARGE SCALE GENOMIC DNA]</scope>
    <source>
        <strain evidence="2 3">PCRF</strain>
    </source>
</reference>
<dbReference type="SUPFAM" id="SSF69118">
    <property type="entry name" value="AhpD-like"/>
    <property type="match status" value="2"/>
</dbReference>
<evidence type="ECO:0000313" key="2">
    <source>
        <dbReference type="EMBL" id="MEJ4100635.1"/>
    </source>
</evidence>
<dbReference type="NCBIfam" id="TIGR01926">
    <property type="entry name" value="peroxid_rel"/>
    <property type="match status" value="1"/>
</dbReference>
<sequence length="349" mass="38272">MTDIISMLIDDSYLDELRDARPQARENAQEAFEALLEGELLPAGLRYRLALIAAESAGVRPAVEFYRDLAADEPEPRAPAALHWARQLAWRPSSANALDVADLAAEGWSPDQVVAMGQLVGFVAFQARVVHGIRALSAPLTLADATPPGFVPPTYPGLARPAHFVSHSLGWRPWVPPAERLNQEQREALIKPEREKSEYFRLLARDPRALRARTLTDLDIFYNTEGGLGRAERELAATVASRINGCVYCASVHADRAIRESGRTEDVERLLSEGSSADLGSPQWNAVRDAARALTHTPVTFGARHVAGLRDAGFGGIATVDVINATAFFQWANRLMLGLGEPELPRRFR</sequence>
<feature type="domain" description="Carboxymuconolactone decarboxylase-like" evidence="1">
    <location>
        <begin position="207"/>
        <end position="292"/>
    </location>
</feature>
<name>A0ABU8P034_9CORY</name>
<evidence type="ECO:0000259" key="1">
    <source>
        <dbReference type="Pfam" id="PF02627"/>
    </source>
</evidence>
<dbReference type="InterPro" id="IPR004675">
    <property type="entry name" value="AhpD_core"/>
</dbReference>
<gene>
    <name evidence="2" type="ORF">V5S96_09750</name>
</gene>